<accession>A0A1J5SLN0</accession>
<name>A0A1J5SLN0_9ZZZZ</name>
<dbReference type="PROSITE" id="PS51257">
    <property type="entry name" value="PROKAR_LIPOPROTEIN"/>
    <property type="match status" value="1"/>
</dbReference>
<sequence>MNRIVYSFLFLLLLASCNSHTKKILVVMKGNGTVDADTKTIILKDGGGTDEKTMELNSSGKITLAIQKEDGNTTVDIDGDGYFLLNGKKDTIVGSYQNYAAPSDTFKVVSQAELKRDIDSLQLLIENKNVSAANRNYFILPYHAVKVTGNLDAMIVSPYHRMTSIEKVGDKDPEVYRFWSVAEIRETIEKLKAMTVSKK</sequence>
<reference evidence="1" key="1">
    <citation type="submission" date="2016-10" db="EMBL/GenBank/DDBJ databases">
        <title>Sequence of Gallionella enrichment culture.</title>
        <authorList>
            <person name="Poehlein A."/>
            <person name="Muehling M."/>
            <person name="Daniel R."/>
        </authorList>
    </citation>
    <scope>NUCLEOTIDE SEQUENCE</scope>
</reference>
<dbReference type="EMBL" id="MLJW01000053">
    <property type="protein sequence ID" value="OIR05021.1"/>
    <property type="molecule type" value="Genomic_DNA"/>
</dbReference>
<evidence type="ECO:0008006" key="2">
    <source>
        <dbReference type="Google" id="ProtNLM"/>
    </source>
</evidence>
<dbReference type="AlphaFoldDB" id="A0A1J5SLN0"/>
<gene>
    <name evidence="1" type="ORF">GALL_128370</name>
</gene>
<proteinExistence type="predicted"/>
<organism evidence="1">
    <name type="scientific">mine drainage metagenome</name>
    <dbReference type="NCBI Taxonomy" id="410659"/>
    <lineage>
        <taxon>unclassified sequences</taxon>
        <taxon>metagenomes</taxon>
        <taxon>ecological metagenomes</taxon>
    </lineage>
</organism>
<comment type="caution">
    <text evidence="1">The sequence shown here is derived from an EMBL/GenBank/DDBJ whole genome shotgun (WGS) entry which is preliminary data.</text>
</comment>
<protein>
    <recommendedName>
        <fullName evidence="2">Lipoprotein</fullName>
    </recommendedName>
</protein>
<evidence type="ECO:0000313" key="1">
    <source>
        <dbReference type="EMBL" id="OIR05021.1"/>
    </source>
</evidence>